<comment type="caution">
    <text evidence="2">The sequence shown here is derived from an EMBL/GenBank/DDBJ whole genome shotgun (WGS) entry which is preliminary data.</text>
</comment>
<keyword evidence="1" id="KW-0812">Transmembrane</keyword>
<dbReference type="NCBIfam" id="NF041013">
    <property type="entry name" value="T4P_ComGE"/>
    <property type="match status" value="1"/>
</dbReference>
<evidence type="ECO:0000256" key="1">
    <source>
        <dbReference type="SAM" id="Phobius"/>
    </source>
</evidence>
<feature type="transmembrane region" description="Helical" evidence="1">
    <location>
        <begin position="12"/>
        <end position="32"/>
    </location>
</feature>
<organism evidence="2 3">
    <name type="scientific">Lactococcus termiticola</name>
    <dbReference type="NCBI Taxonomy" id="2169526"/>
    <lineage>
        <taxon>Bacteria</taxon>
        <taxon>Bacillati</taxon>
        <taxon>Bacillota</taxon>
        <taxon>Bacilli</taxon>
        <taxon>Lactobacillales</taxon>
        <taxon>Streptococcaceae</taxon>
        <taxon>Lactococcus</taxon>
    </lineage>
</organism>
<evidence type="ECO:0000313" key="3">
    <source>
        <dbReference type="Proteomes" id="UP000245021"/>
    </source>
</evidence>
<reference evidence="2 3" key="1">
    <citation type="journal article" date="2018" name="Genome Announc.">
        <title>Draft Genome Sequence of Lactococcus sp. Strain NtB2 (JCM 32569), Isolated from the Gut of the Higher Termite Nasutitermes takasagoensis.</title>
        <authorList>
            <person name="Noda S."/>
            <person name="Aihara C."/>
            <person name="Yuki M."/>
            <person name="Ohkuma M."/>
        </authorList>
    </citation>
    <scope>NUCLEOTIDE SEQUENCE [LARGE SCALE GENOMIC DNA]</scope>
    <source>
        <strain evidence="2 3">NtB2</strain>
    </source>
</reference>
<keyword evidence="1" id="KW-1133">Transmembrane helix</keyword>
<dbReference type="RefSeq" id="WP_165814944.1">
    <property type="nucleotide sequence ID" value="NZ_BFFO01000003.1"/>
</dbReference>
<dbReference type="EMBL" id="BFFO01000003">
    <property type="protein sequence ID" value="GBG96498.1"/>
    <property type="molecule type" value="Genomic_DNA"/>
</dbReference>
<name>A0A2R5HJ40_9LACT</name>
<dbReference type="InterPro" id="IPR053468">
    <property type="entry name" value="ComGE-like"/>
</dbReference>
<evidence type="ECO:0000313" key="2">
    <source>
        <dbReference type="EMBL" id="GBG96498.1"/>
    </source>
</evidence>
<proteinExistence type="predicted"/>
<protein>
    <submittedName>
        <fullName evidence="2">Type II secretion protein</fullName>
    </submittedName>
</protein>
<dbReference type="AlphaFoldDB" id="A0A2R5HJ40"/>
<gene>
    <name evidence="2" type="ORF">NtB2_00610</name>
</gene>
<dbReference type="Proteomes" id="UP000245021">
    <property type="component" value="Unassembled WGS sequence"/>
</dbReference>
<keyword evidence="1" id="KW-0472">Membrane</keyword>
<accession>A0A2R5HJ40</accession>
<sequence length="101" mass="11052">MATSNGKKIKAYLLLEGLIAMGLLLTLTSLLLSGLTQSRGQEAELNQDIEALNLAQYLLESEQESIKEKGLQVELARTDQGLQIKGQGRLILNVEEKDKGL</sequence>
<dbReference type="InterPro" id="IPR021749">
    <property type="entry name" value="ComGE"/>
</dbReference>
<keyword evidence="3" id="KW-1185">Reference proteome</keyword>
<dbReference type="Pfam" id="PF11773">
    <property type="entry name" value="ComGE"/>
    <property type="match status" value="1"/>
</dbReference>